<dbReference type="GO" id="GO:0003676">
    <property type="term" value="F:nucleic acid binding"/>
    <property type="evidence" value="ECO:0007669"/>
    <property type="project" value="InterPro"/>
</dbReference>
<organism evidence="14 15">
    <name type="scientific">Komagataeibacter melaceti</name>
    <dbReference type="NCBI Taxonomy" id="2766577"/>
    <lineage>
        <taxon>Bacteria</taxon>
        <taxon>Pseudomonadati</taxon>
        <taxon>Pseudomonadota</taxon>
        <taxon>Alphaproteobacteria</taxon>
        <taxon>Acetobacterales</taxon>
        <taxon>Acetobacteraceae</taxon>
        <taxon>Komagataeibacter</taxon>
    </lineage>
</organism>
<feature type="compositionally biased region" description="Basic and acidic residues" evidence="11">
    <location>
        <begin position="284"/>
        <end position="298"/>
    </location>
</feature>
<dbReference type="CDD" id="cd00091">
    <property type="entry name" value="NUC"/>
    <property type="match status" value="1"/>
</dbReference>
<evidence type="ECO:0000256" key="11">
    <source>
        <dbReference type="SAM" id="MobiDB-lite"/>
    </source>
</evidence>
<keyword evidence="4 9" id="KW-0479">Metal-binding</keyword>
<dbReference type="GO" id="GO:0016787">
    <property type="term" value="F:hydrolase activity"/>
    <property type="evidence" value="ECO:0007669"/>
    <property type="project" value="UniProtKB-KW"/>
</dbReference>
<dbReference type="InterPro" id="IPR018524">
    <property type="entry name" value="DNA/RNA_endonuclease_AS"/>
</dbReference>
<dbReference type="SMART" id="SM00477">
    <property type="entry name" value="NUC"/>
    <property type="match status" value="1"/>
</dbReference>
<proteinExistence type="inferred from homology"/>
<evidence type="ECO:0000256" key="1">
    <source>
        <dbReference type="ARBA" id="ARBA00001946"/>
    </source>
</evidence>
<feature type="compositionally biased region" description="Basic and acidic residues" evidence="11">
    <location>
        <begin position="126"/>
        <end position="137"/>
    </location>
</feature>
<dbReference type="InterPro" id="IPR001604">
    <property type="entry name" value="Endo_G_ENPP1-like_dom"/>
</dbReference>
<dbReference type="OrthoDB" id="9811262at2"/>
<reference evidence="14 15" key="1">
    <citation type="submission" date="2018-08" db="EMBL/GenBank/DDBJ databases">
        <title>Komagataeibacter sp. AV 382.</title>
        <authorList>
            <person name="Skraban J."/>
            <person name="Trcek J."/>
        </authorList>
    </citation>
    <scope>NUCLEOTIDE SEQUENCE [LARGE SCALE GENOMIC DNA]</scope>
    <source>
        <strain evidence="14 15">AV 382</strain>
    </source>
</reference>
<dbReference type="EC" id="3.1.30.-" evidence="10"/>
<evidence type="ECO:0000256" key="7">
    <source>
        <dbReference type="ARBA" id="ARBA00022842"/>
    </source>
</evidence>
<feature type="binding site" evidence="9">
    <location>
        <position position="167"/>
    </location>
    <ligand>
        <name>Mg(2+)</name>
        <dbReference type="ChEBI" id="CHEBI:18420"/>
        <note>catalytic</note>
    </ligand>
</feature>
<feature type="domain" description="DNA/RNA non-specific endonuclease/pyrophosphatase/phosphodiesterase" evidence="13">
    <location>
        <begin position="71"/>
        <end position="261"/>
    </location>
</feature>
<keyword evidence="7" id="KW-0460">Magnesium</keyword>
<dbReference type="GO" id="GO:0046872">
    <property type="term" value="F:metal ion binding"/>
    <property type="evidence" value="ECO:0007669"/>
    <property type="project" value="UniProtKB-KW"/>
</dbReference>
<dbReference type="AlphaFoldDB" id="A0A371YZQ2"/>
<evidence type="ECO:0000259" key="13">
    <source>
        <dbReference type="SMART" id="SM00892"/>
    </source>
</evidence>
<dbReference type="PROSITE" id="PS01070">
    <property type="entry name" value="NUCLEASE_NON_SPEC"/>
    <property type="match status" value="1"/>
</dbReference>
<accession>A0A371YZQ2</accession>
<evidence type="ECO:0000256" key="2">
    <source>
        <dbReference type="ARBA" id="ARBA00010052"/>
    </source>
</evidence>
<comment type="similarity">
    <text evidence="2 10">Belongs to the DNA/RNA non-specific endonuclease family.</text>
</comment>
<dbReference type="Gene3D" id="3.40.570.10">
    <property type="entry name" value="Extracellular Endonuclease, subunit A"/>
    <property type="match status" value="1"/>
</dbReference>
<name>A0A371YZQ2_9PROT</name>
<dbReference type="InterPro" id="IPR040255">
    <property type="entry name" value="Non-specific_endonuclease"/>
</dbReference>
<evidence type="ECO:0000256" key="8">
    <source>
        <dbReference type="PIRSR" id="PIRSR640255-1"/>
    </source>
</evidence>
<feature type="domain" description="ENPP1-3/EXOG-like endonuclease/phosphodiesterase" evidence="12">
    <location>
        <begin position="72"/>
        <end position="261"/>
    </location>
</feature>
<evidence type="ECO:0000313" key="14">
    <source>
        <dbReference type="EMBL" id="RFD19708.1"/>
    </source>
</evidence>
<comment type="caution">
    <text evidence="14">The sequence shown here is derived from an EMBL/GenBank/DDBJ whole genome shotgun (WGS) entry which is preliminary data.</text>
</comment>
<dbReference type="PANTHER" id="PTHR13966">
    <property type="entry name" value="ENDONUCLEASE RELATED"/>
    <property type="match status" value="1"/>
</dbReference>
<dbReference type="EMBL" id="QUWV01000078">
    <property type="protein sequence ID" value="RFD19708.1"/>
    <property type="molecule type" value="Genomic_DNA"/>
</dbReference>
<sequence length="298" mass="32455">MQVTYRMNQKNKSKNSMLRYVASVGVLAMGLLLPLSSSVLAEPASCPQFGVGGQLPTLVDPKLAPRTTLLCNEVYASLNSGLVHEPLWSAEHLTRTDIEQARDLGRITERFHADPRLPPGDGAELSDYRRSGYDRGHMTPSGEAPDAVAQEQTFSLANVVPQTPELNEGIWTGVEMAVRKLATREGELYVVTGPAFHGSTQGIGRDVFVPTSTWKAVYDPVTNGAGVYVCKNNEQPTCAFVSVATLIRVVGVDPFPALPDDVKANAMPLPEPEASPYHPRTHRPLSERGYGFRDDPMQ</sequence>
<evidence type="ECO:0000256" key="5">
    <source>
        <dbReference type="ARBA" id="ARBA00022759"/>
    </source>
</evidence>
<evidence type="ECO:0000256" key="3">
    <source>
        <dbReference type="ARBA" id="ARBA00022722"/>
    </source>
</evidence>
<dbReference type="Pfam" id="PF01223">
    <property type="entry name" value="Endonuclease_NS"/>
    <property type="match status" value="1"/>
</dbReference>
<dbReference type="SUPFAM" id="SSF54060">
    <property type="entry name" value="His-Me finger endonucleases"/>
    <property type="match status" value="1"/>
</dbReference>
<gene>
    <name evidence="14" type="ORF">DY926_09930</name>
</gene>
<evidence type="ECO:0000256" key="10">
    <source>
        <dbReference type="RuleBase" id="RU366055"/>
    </source>
</evidence>
<dbReference type="InterPro" id="IPR044929">
    <property type="entry name" value="DNA/RNA_non-sp_Endonuclease_sf"/>
</dbReference>
<dbReference type="GO" id="GO:0004519">
    <property type="term" value="F:endonuclease activity"/>
    <property type="evidence" value="ECO:0007669"/>
    <property type="project" value="UniProtKB-UniRule"/>
</dbReference>
<keyword evidence="6 10" id="KW-0378">Hydrolase</keyword>
<dbReference type="PANTHER" id="PTHR13966:SF5">
    <property type="entry name" value="ENDONUCLEASE G, MITOCHONDRIAL"/>
    <property type="match status" value="1"/>
</dbReference>
<evidence type="ECO:0000313" key="15">
    <source>
        <dbReference type="Proteomes" id="UP000262371"/>
    </source>
</evidence>
<keyword evidence="3 10" id="KW-0540">Nuclease</keyword>
<keyword evidence="5 10" id="KW-0255">Endonuclease</keyword>
<feature type="region of interest" description="Disordered" evidence="11">
    <location>
        <begin position="268"/>
        <end position="298"/>
    </location>
</feature>
<dbReference type="Proteomes" id="UP000262371">
    <property type="component" value="Unassembled WGS sequence"/>
</dbReference>
<evidence type="ECO:0000259" key="12">
    <source>
        <dbReference type="SMART" id="SM00477"/>
    </source>
</evidence>
<protein>
    <recommendedName>
        <fullName evidence="10">Endonuclease</fullName>
        <ecNumber evidence="10">3.1.30.-</ecNumber>
    </recommendedName>
</protein>
<dbReference type="InterPro" id="IPR044925">
    <property type="entry name" value="His-Me_finger_sf"/>
</dbReference>
<dbReference type="SMART" id="SM00892">
    <property type="entry name" value="Endonuclease_NS"/>
    <property type="match status" value="1"/>
</dbReference>
<feature type="region of interest" description="Disordered" evidence="11">
    <location>
        <begin position="112"/>
        <end position="146"/>
    </location>
</feature>
<dbReference type="InterPro" id="IPR020821">
    <property type="entry name" value="ENPP1-3/EXOG-like_nuc-like"/>
</dbReference>
<feature type="active site" description="Proton acceptor" evidence="8">
    <location>
        <position position="137"/>
    </location>
</feature>
<evidence type="ECO:0000256" key="4">
    <source>
        <dbReference type="ARBA" id="ARBA00022723"/>
    </source>
</evidence>
<keyword evidence="15" id="KW-1185">Reference proteome</keyword>
<comment type="cofactor">
    <cofactor evidence="1 10">
        <name>Mg(2+)</name>
        <dbReference type="ChEBI" id="CHEBI:18420"/>
    </cofactor>
</comment>
<evidence type="ECO:0000256" key="9">
    <source>
        <dbReference type="PIRSR" id="PIRSR640255-2"/>
    </source>
</evidence>
<evidence type="ECO:0000256" key="6">
    <source>
        <dbReference type="ARBA" id="ARBA00022801"/>
    </source>
</evidence>